<feature type="compositionally biased region" description="Acidic residues" evidence="1">
    <location>
        <begin position="670"/>
        <end position="692"/>
    </location>
</feature>
<dbReference type="SMART" id="SM00367">
    <property type="entry name" value="LRR_CC"/>
    <property type="match status" value="2"/>
</dbReference>
<dbReference type="EMBL" id="GL883008">
    <property type="protein sequence ID" value="EGG23136.1"/>
    <property type="molecule type" value="Genomic_DNA"/>
</dbReference>
<dbReference type="Gene3D" id="1.20.1280.50">
    <property type="match status" value="1"/>
</dbReference>
<dbReference type="SUPFAM" id="SSF81383">
    <property type="entry name" value="F-box domain"/>
    <property type="match status" value="1"/>
</dbReference>
<evidence type="ECO:0000313" key="2">
    <source>
        <dbReference type="EMBL" id="EGG23136.1"/>
    </source>
</evidence>
<dbReference type="AlphaFoldDB" id="F4PNT3"/>
<dbReference type="OMA" id="NIELDFC"/>
<feature type="region of interest" description="Disordered" evidence="1">
    <location>
        <begin position="195"/>
        <end position="214"/>
    </location>
</feature>
<reference evidence="3" key="1">
    <citation type="journal article" date="2011" name="Genome Res.">
        <title>Phylogeny-wide analysis of social amoeba genomes highlights ancient origins for complex intercellular communication.</title>
        <authorList>
            <person name="Heidel A.J."/>
            <person name="Lawal H.M."/>
            <person name="Felder M."/>
            <person name="Schilde C."/>
            <person name="Helps N.R."/>
            <person name="Tunggal B."/>
            <person name="Rivero F."/>
            <person name="John U."/>
            <person name="Schleicher M."/>
            <person name="Eichinger L."/>
            <person name="Platzer M."/>
            <person name="Noegel A.A."/>
            <person name="Schaap P."/>
            <person name="Gloeckner G."/>
        </authorList>
    </citation>
    <scope>NUCLEOTIDE SEQUENCE [LARGE SCALE GENOMIC DNA]</scope>
    <source>
        <strain evidence="3">SH3</strain>
    </source>
</reference>
<dbReference type="Proteomes" id="UP000007797">
    <property type="component" value="Unassembled WGS sequence"/>
</dbReference>
<name>F4PNT3_CACFS</name>
<dbReference type="SUPFAM" id="SSF52047">
    <property type="entry name" value="RNI-like"/>
    <property type="match status" value="1"/>
</dbReference>
<dbReference type="KEGG" id="dfa:DFA_05266"/>
<dbReference type="InterPro" id="IPR032675">
    <property type="entry name" value="LRR_dom_sf"/>
</dbReference>
<feature type="region of interest" description="Disordered" evidence="1">
    <location>
        <begin position="235"/>
        <end position="256"/>
    </location>
</feature>
<evidence type="ECO:0008006" key="4">
    <source>
        <dbReference type="Google" id="ProtNLM"/>
    </source>
</evidence>
<dbReference type="GeneID" id="14875430"/>
<accession>F4PNT3</accession>
<dbReference type="Gene3D" id="3.80.10.10">
    <property type="entry name" value="Ribonuclease Inhibitor"/>
    <property type="match status" value="2"/>
</dbReference>
<organism evidence="2 3">
    <name type="scientific">Cavenderia fasciculata</name>
    <name type="common">Slime mold</name>
    <name type="synonym">Dictyostelium fasciculatum</name>
    <dbReference type="NCBI Taxonomy" id="261658"/>
    <lineage>
        <taxon>Eukaryota</taxon>
        <taxon>Amoebozoa</taxon>
        <taxon>Evosea</taxon>
        <taxon>Eumycetozoa</taxon>
        <taxon>Dictyostelia</taxon>
        <taxon>Acytosteliales</taxon>
        <taxon>Cavenderiaceae</taxon>
        <taxon>Cavenderia</taxon>
    </lineage>
</organism>
<gene>
    <name evidence="2" type="ORF">DFA_05266</name>
</gene>
<keyword evidence="3" id="KW-1185">Reference proteome</keyword>
<dbReference type="InterPro" id="IPR036047">
    <property type="entry name" value="F-box-like_dom_sf"/>
</dbReference>
<feature type="region of interest" description="Disordered" evidence="1">
    <location>
        <begin position="670"/>
        <end position="714"/>
    </location>
</feature>
<protein>
    <recommendedName>
        <fullName evidence="4">F-box domain-containing protein</fullName>
    </recommendedName>
</protein>
<evidence type="ECO:0000256" key="1">
    <source>
        <dbReference type="SAM" id="MobiDB-lite"/>
    </source>
</evidence>
<sequence length="813" mass="92018">MDINKVGFKRTNIDTIVGYNDFNGSGGGGSGSSGSGLVGGGGRMYIPYEDNDTSNSCIKRIKLLDSTISSRRVPLQSIYNNNSSSSSNSSYNFNFNYRWLDYDLFDQLSPEVIVQIFGYLDPFSTPLMYICKRWYNILQLNNRSLWRDLVITINDSRPYELKPLSNRVLSYFNNGYGTSLHSFILSTSLTNHESSLVQPSQQQQQPQSQTQSSTLSSINFNNNYNFRNNNNNFFSNLTSYKNNNNTTTNNNQNNQNNDIESQRQFLINVTKSIGHNLSLCPNLRKIEMTLPIDNDQFHALSTNCKNVNDLSLNCFLINDLGMERALQNFNSLEQLSLNSTGNFNYEFVKQTKINQTITPTSLYSISTLLKLKSLRFTLPPQLGNFNKSLVESGIVLDQQQQLAIEDFEQNDLDKAMLCLLKCKYLETLELVSCNITKNALESLMEQLKCLKRLVIYRNNSLVSLTVKSNTLCHLSLSCISVIQNIFIDSNSIEELYVEGCETIQKTIINSPSLKLLSLDGLSGRLYIKECYGLTSLTLSECSGISQRGLERLLDSLVNLQDLCIFLQQILHLRISSSSLKHLDIEAWNGIKSCILDCPSLQELKANESTLETLYFKGNEPSNIELDFCDSLRNIIVDVLSCNSFSFTQDHPSNLSTSNYLLHQQSKELEIEEIDDDDDEEEGDSDMDDDDDSNMQVEERQQEQEEEQDDDRFMSPTSLFIQVHRSIENCTILSGNVIGKISTNSIATLSIEQKSIQSIDLSSIHAIQRLKSYHQAKRNNSDGGCSGSKSPILFQMNHLIIIIILIHFQIFDNI</sequence>
<dbReference type="RefSeq" id="XP_004360987.1">
    <property type="nucleotide sequence ID" value="XM_004360930.1"/>
</dbReference>
<proteinExistence type="predicted"/>
<dbReference type="InterPro" id="IPR006553">
    <property type="entry name" value="Leu-rich_rpt_Cys-con_subtyp"/>
</dbReference>
<dbReference type="OrthoDB" id="19854at2759"/>
<evidence type="ECO:0000313" key="3">
    <source>
        <dbReference type="Proteomes" id="UP000007797"/>
    </source>
</evidence>